<evidence type="ECO:0000256" key="4">
    <source>
        <dbReference type="ARBA" id="ARBA00023136"/>
    </source>
</evidence>
<keyword evidence="7" id="KW-1185">Reference proteome</keyword>
<evidence type="ECO:0000313" key="6">
    <source>
        <dbReference type="EMBL" id="CAG9803382.1"/>
    </source>
</evidence>
<dbReference type="AlphaFoldDB" id="A0A9N9RR88"/>
<dbReference type="Pfam" id="PF00083">
    <property type="entry name" value="Sugar_tr"/>
    <property type="match status" value="1"/>
</dbReference>
<gene>
    <name evidence="6" type="ORF">CHIRRI_LOCUS6282</name>
</gene>
<keyword evidence="4 5" id="KW-0472">Membrane</keyword>
<dbReference type="InterPro" id="IPR005828">
    <property type="entry name" value="MFS_sugar_transport-like"/>
</dbReference>
<feature type="transmembrane region" description="Helical" evidence="5">
    <location>
        <begin position="264"/>
        <end position="283"/>
    </location>
</feature>
<accession>A0A9N9RR88</accession>
<feature type="transmembrane region" description="Helical" evidence="5">
    <location>
        <begin position="238"/>
        <end position="258"/>
    </location>
</feature>
<evidence type="ECO:0000256" key="1">
    <source>
        <dbReference type="ARBA" id="ARBA00004141"/>
    </source>
</evidence>
<feature type="transmembrane region" description="Helical" evidence="5">
    <location>
        <begin position="481"/>
        <end position="503"/>
    </location>
</feature>
<dbReference type="Proteomes" id="UP001153620">
    <property type="component" value="Chromosome 2"/>
</dbReference>
<dbReference type="SUPFAM" id="SSF103473">
    <property type="entry name" value="MFS general substrate transporter"/>
    <property type="match status" value="1"/>
</dbReference>
<evidence type="ECO:0000256" key="5">
    <source>
        <dbReference type="SAM" id="Phobius"/>
    </source>
</evidence>
<name>A0A9N9RR88_9DIPT</name>
<protein>
    <recommendedName>
        <fullName evidence="8">Major facilitator superfamily (MFS) profile domain-containing protein</fullName>
    </recommendedName>
</protein>
<feature type="transmembrane region" description="Helical" evidence="5">
    <location>
        <begin position="509"/>
        <end position="529"/>
    </location>
</feature>
<feature type="transmembrane region" description="Helical" evidence="5">
    <location>
        <begin position="421"/>
        <end position="439"/>
    </location>
</feature>
<evidence type="ECO:0000256" key="2">
    <source>
        <dbReference type="ARBA" id="ARBA00022692"/>
    </source>
</evidence>
<dbReference type="Gene3D" id="1.20.1250.20">
    <property type="entry name" value="MFS general substrate transporter like domains"/>
    <property type="match status" value="1"/>
</dbReference>
<evidence type="ECO:0000313" key="7">
    <source>
        <dbReference type="Proteomes" id="UP001153620"/>
    </source>
</evidence>
<evidence type="ECO:0008006" key="8">
    <source>
        <dbReference type="Google" id="ProtNLM"/>
    </source>
</evidence>
<sequence>MDFDNILDEIGEFGKFQLKNYILVCLPVFYAAANSLSYVFTSRAPNYRCSVPQCENSDDTYYNQEWIKDVLPGSVSDTTGKFIPEQCFQYGLKDNINETLPSENNTCLGLWFDSEVKTRCNEWIFDEHETTIVNDWPNFLTCSENQWKLALVGSVHFFGIMMGSGVFGVIADSYGRKKVFIVAIVFMSITGVGQGLSNSYMMFIIFAFLNAVGTSGVYPLAFVLGVEMVGKNKREMSGVVLNYFYSFGEALVGIIAWIDNDWRNLQFWVSIPPILFIFYYWLIPESARWLLAKQRNRKAFKIIKKAAADNNKEISQSILDRFNPNNSNDDEREKNLCDDATNVDEEGVKVYLKLIKSRVLLIRCLILFFVWGTNAFVYYGLSLNSVNLSGNIYLNFILGCLIEIPGNTIAWIIMNKIGRKYSLVASFLLCGVTCTASAFVPEKIFGIQIFLFLVGKMAITSSFAIVFVYSAEVMPTVIRSGGVGAFSTFSRLGALLAPFVPLLKFIFDFLPLLIFGVFAFVAGILSISLPETLGKKLPDSFEEAENI</sequence>
<dbReference type="GO" id="GO:0022857">
    <property type="term" value="F:transmembrane transporter activity"/>
    <property type="evidence" value="ECO:0007669"/>
    <property type="project" value="InterPro"/>
</dbReference>
<evidence type="ECO:0000256" key="3">
    <source>
        <dbReference type="ARBA" id="ARBA00022989"/>
    </source>
</evidence>
<keyword evidence="2 5" id="KW-0812">Transmembrane</keyword>
<organism evidence="6 7">
    <name type="scientific">Chironomus riparius</name>
    <dbReference type="NCBI Taxonomy" id="315576"/>
    <lineage>
        <taxon>Eukaryota</taxon>
        <taxon>Metazoa</taxon>
        <taxon>Ecdysozoa</taxon>
        <taxon>Arthropoda</taxon>
        <taxon>Hexapoda</taxon>
        <taxon>Insecta</taxon>
        <taxon>Pterygota</taxon>
        <taxon>Neoptera</taxon>
        <taxon>Endopterygota</taxon>
        <taxon>Diptera</taxon>
        <taxon>Nematocera</taxon>
        <taxon>Chironomoidea</taxon>
        <taxon>Chironomidae</taxon>
        <taxon>Chironominae</taxon>
        <taxon>Chironomus</taxon>
    </lineage>
</organism>
<feature type="transmembrane region" description="Helical" evidence="5">
    <location>
        <begin position="21"/>
        <end position="40"/>
    </location>
</feature>
<feature type="transmembrane region" description="Helical" evidence="5">
    <location>
        <begin position="393"/>
        <end position="414"/>
    </location>
</feature>
<dbReference type="PANTHER" id="PTHR24064">
    <property type="entry name" value="SOLUTE CARRIER FAMILY 22 MEMBER"/>
    <property type="match status" value="1"/>
</dbReference>
<proteinExistence type="predicted"/>
<reference evidence="6" key="1">
    <citation type="submission" date="2022-01" db="EMBL/GenBank/DDBJ databases">
        <authorList>
            <person name="King R."/>
        </authorList>
    </citation>
    <scope>NUCLEOTIDE SEQUENCE</scope>
</reference>
<dbReference type="InterPro" id="IPR036259">
    <property type="entry name" value="MFS_trans_sf"/>
</dbReference>
<dbReference type="EMBL" id="OU895878">
    <property type="protein sequence ID" value="CAG9803382.1"/>
    <property type="molecule type" value="Genomic_DNA"/>
</dbReference>
<dbReference type="CDD" id="cd17317">
    <property type="entry name" value="MFS_SLC22"/>
    <property type="match status" value="1"/>
</dbReference>
<feature type="transmembrane region" description="Helical" evidence="5">
    <location>
        <begin position="445"/>
        <end position="469"/>
    </location>
</feature>
<feature type="transmembrane region" description="Helical" evidence="5">
    <location>
        <begin position="147"/>
        <end position="167"/>
    </location>
</feature>
<comment type="subcellular location">
    <subcellularLocation>
        <location evidence="1">Membrane</location>
        <topology evidence="1">Multi-pass membrane protein</topology>
    </subcellularLocation>
</comment>
<feature type="transmembrane region" description="Helical" evidence="5">
    <location>
        <begin position="360"/>
        <end position="381"/>
    </location>
</feature>
<reference evidence="6" key="2">
    <citation type="submission" date="2022-10" db="EMBL/GenBank/DDBJ databases">
        <authorList>
            <consortium name="ENA_rothamsted_submissions"/>
            <consortium name="culmorum"/>
            <person name="King R."/>
        </authorList>
    </citation>
    <scope>NUCLEOTIDE SEQUENCE</scope>
</reference>
<feature type="transmembrane region" description="Helical" evidence="5">
    <location>
        <begin position="203"/>
        <end position="226"/>
    </location>
</feature>
<dbReference type="GO" id="GO:0016020">
    <property type="term" value="C:membrane"/>
    <property type="evidence" value="ECO:0007669"/>
    <property type="project" value="UniProtKB-SubCell"/>
</dbReference>
<keyword evidence="3 5" id="KW-1133">Transmembrane helix</keyword>
<dbReference type="OrthoDB" id="3936150at2759"/>